<dbReference type="PROSITE" id="PS51257">
    <property type="entry name" value="PROKAR_LIPOPROTEIN"/>
    <property type="match status" value="1"/>
</dbReference>
<keyword evidence="2" id="KW-1185">Reference proteome</keyword>
<evidence type="ECO:0000313" key="2">
    <source>
        <dbReference type="Proteomes" id="UP000192917"/>
    </source>
</evidence>
<dbReference type="AlphaFoldDB" id="A0A1Y6CN48"/>
<organism evidence="1 2">
    <name type="scientific">Tistlia consotensis USBA 355</name>
    <dbReference type="NCBI Taxonomy" id="560819"/>
    <lineage>
        <taxon>Bacteria</taxon>
        <taxon>Pseudomonadati</taxon>
        <taxon>Pseudomonadota</taxon>
        <taxon>Alphaproteobacteria</taxon>
        <taxon>Rhodospirillales</taxon>
        <taxon>Rhodovibrionaceae</taxon>
        <taxon>Tistlia</taxon>
    </lineage>
</organism>
<dbReference type="STRING" id="560819.SAMN05428998_13463"/>
<proteinExistence type="predicted"/>
<evidence type="ECO:0008006" key="3">
    <source>
        <dbReference type="Google" id="ProtNLM"/>
    </source>
</evidence>
<name>A0A1Y6CN48_9PROT</name>
<dbReference type="RefSeq" id="WP_085125902.1">
    <property type="nucleotide sequence ID" value="NZ_FWZX01000034.1"/>
</dbReference>
<sequence length="76" mass="7080">MRKLAFPLVVIATLGLAGCSGMNNTQQKTLSGGAIGAGVGAAGTALTGGCVACGAALGGALGAGAGYIMGESENHD</sequence>
<dbReference type="EMBL" id="FWZX01000034">
    <property type="protein sequence ID" value="SMF75741.1"/>
    <property type="molecule type" value="Genomic_DNA"/>
</dbReference>
<gene>
    <name evidence="1" type="ORF">SAMN05428998_13463</name>
</gene>
<reference evidence="1 2" key="1">
    <citation type="submission" date="2017-04" db="EMBL/GenBank/DDBJ databases">
        <authorList>
            <person name="Afonso C.L."/>
            <person name="Miller P.J."/>
            <person name="Scott M.A."/>
            <person name="Spackman E."/>
            <person name="Goraichik I."/>
            <person name="Dimitrov K.M."/>
            <person name="Suarez D.L."/>
            <person name="Swayne D.E."/>
        </authorList>
    </citation>
    <scope>NUCLEOTIDE SEQUENCE [LARGE SCALE GENOMIC DNA]</scope>
    <source>
        <strain evidence="1 2">USBA 355</strain>
    </source>
</reference>
<evidence type="ECO:0000313" key="1">
    <source>
        <dbReference type="EMBL" id="SMF75741.1"/>
    </source>
</evidence>
<protein>
    <recommendedName>
        <fullName evidence="3">Osmotically inducible lipoprotein OsmB</fullName>
    </recommendedName>
</protein>
<accession>A0A1Y6CN48</accession>
<dbReference type="Proteomes" id="UP000192917">
    <property type="component" value="Unassembled WGS sequence"/>
</dbReference>